<dbReference type="GO" id="GO:0005730">
    <property type="term" value="C:nucleolus"/>
    <property type="evidence" value="ECO:0007669"/>
    <property type="project" value="InterPro"/>
</dbReference>
<dbReference type="Pfam" id="PF05022">
    <property type="entry name" value="SRP40_C"/>
    <property type="match status" value="1"/>
</dbReference>
<feature type="compositionally biased region" description="Polar residues" evidence="2">
    <location>
        <begin position="429"/>
        <end position="453"/>
    </location>
</feature>
<feature type="region of interest" description="Disordered" evidence="2">
    <location>
        <begin position="67"/>
        <end position="459"/>
    </location>
</feature>
<keyword evidence="1" id="KW-0175">Coiled coil</keyword>
<feature type="compositionally biased region" description="Basic and acidic residues" evidence="2">
    <location>
        <begin position="700"/>
        <end position="753"/>
    </location>
</feature>
<reference evidence="4 5" key="1">
    <citation type="journal article" date="2016" name="Genome Biol. Evol.">
        <title>Gene Family Evolution Reflects Adaptation to Soil Environmental Stressors in the Genome of the Collembolan Orchesella cincta.</title>
        <authorList>
            <person name="Faddeeva-Vakhrusheva A."/>
            <person name="Derks M.F."/>
            <person name="Anvar S.Y."/>
            <person name="Agamennone V."/>
            <person name="Suring W."/>
            <person name="Smit S."/>
            <person name="van Straalen N.M."/>
            <person name="Roelofs D."/>
        </authorList>
    </citation>
    <scope>NUCLEOTIDE SEQUENCE [LARGE SCALE GENOMIC DNA]</scope>
    <source>
        <tissue evidence="4">Mixed pool</tissue>
    </source>
</reference>
<evidence type="ECO:0000256" key="2">
    <source>
        <dbReference type="SAM" id="MobiDB-lite"/>
    </source>
</evidence>
<dbReference type="STRING" id="48709.A0A1D2NN10"/>
<feature type="region of interest" description="Disordered" evidence="2">
    <location>
        <begin position="950"/>
        <end position="1013"/>
    </location>
</feature>
<evidence type="ECO:0000259" key="3">
    <source>
        <dbReference type="Pfam" id="PF05022"/>
    </source>
</evidence>
<feature type="region of interest" description="Disordered" evidence="2">
    <location>
        <begin position="691"/>
        <end position="814"/>
    </location>
</feature>
<dbReference type="OMA" id="HKPEKPH"/>
<dbReference type="OrthoDB" id="5599646at2759"/>
<feature type="compositionally biased region" description="Basic and acidic residues" evidence="2">
    <location>
        <begin position="415"/>
        <end position="424"/>
    </location>
</feature>
<feature type="domain" description="Srp40 C-terminal" evidence="3">
    <location>
        <begin position="459"/>
        <end position="528"/>
    </location>
</feature>
<dbReference type="Proteomes" id="UP000094527">
    <property type="component" value="Unassembled WGS sequence"/>
</dbReference>
<evidence type="ECO:0000313" key="5">
    <source>
        <dbReference type="Proteomes" id="UP000094527"/>
    </source>
</evidence>
<evidence type="ECO:0000313" key="4">
    <source>
        <dbReference type="EMBL" id="ODN06326.1"/>
    </source>
</evidence>
<protein>
    <submittedName>
        <fullName evidence="4">Nucleolar and coiled-body phosphoprotein 1</fullName>
    </submittedName>
</protein>
<proteinExistence type="predicted"/>
<feature type="compositionally biased region" description="Acidic residues" evidence="2">
    <location>
        <begin position="267"/>
        <end position="276"/>
    </location>
</feature>
<feature type="compositionally biased region" description="Acidic residues" evidence="2">
    <location>
        <begin position="378"/>
        <end position="388"/>
    </location>
</feature>
<evidence type="ECO:0000256" key="1">
    <source>
        <dbReference type="SAM" id="Coils"/>
    </source>
</evidence>
<sequence>MSTFVPRASLKMAAKESDQGVAALVYDYLKKNVGDLAETFKAKVQPPVLSQGSPSLTEVFTHFQSSVPVKRRISLTPTQASKKAKPSKSSSEDSDDSSDDSAGVKSKAKIVNGAAKKMNGTAPPVKAQPGKKPVAKKESSSDDSSDDSEDDKTAKKPVTPAAKTNGVAPKAAAAQPAKKAAAKKESSDDSDSDSEEEAKPVAKRVATPAAKPVQPKQIAKSAVAKKESSSEESSSEDEAPKSKVTPAKPAPAKVTPAAQKKKKESSSEDSSDDSEEEAKPKKAATPAKAVTPAAKPAVAAKKKAESSDDSSDDSEDEKPKKVASPVKAPAAAPKKAAAKKESSSEEDSSEDEAPAKPAAKPAAAPKAKAAAAKKESSSEEESSEEEDDAKPKKAAATKPAAKKESSEEEESEDEPIIKKAKTEDESSPGFFNNNKWNGNSQDSQSVKADLSQNRKSKSPFRRVVAEEVEVDYRLADNSFDAKKGARGSWGERANQDLKHTKGKSFRHEKTKKKRGAYRGGLIKIASKKPISIESAPSIIAFVIIFKMAQFNKKITNARNSNANLAVEVEEQQRAGRAGRRVSANQIETRTLRGEAHRKNFTTITPQGLPADLIGDDEEPVQRQQLLVGAKILKNEGARLPPFKPFKTISDEDNIHLLPGETGERARLNLLDTKMVTKKDVQEVKEAYARMRKQYPHLYRKQKEDPHADEKDKKPEEPPKPEEKKPEPPEEKHEHEHEHEHKHEQEHHQHKSSDTPKPPEPLHRPSEPHPQQPRRSSGRSRRNIRVSSSSSSYESSSYESSSSEEESFDGGPDQSKAMKKWYKQYYASQGQAFQGPGQYPGFPGGYSPYNNPYPMGFGPMQGPPCYNPCCEEVQVGKRQPKISVTKRTTERQRLKKPQGLNFDFLPHDDLATEVTMTIEPDDPEPLQYAVENGIMPIICCYMPTSLAVNQQQPSNNPSFAGYPQSSNTYGYGSNSKGSSGSGSGSQSGSSVPKLGSGGVNREAFSEASTVSSSK</sequence>
<feature type="compositionally biased region" description="Low complexity" evidence="2">
    <location>
        <begin position="322"/>
        <end position="335"/>
    </location>
</feature>
<gene>
    <name evidence="4" type="ORF">Ocin01_00348</name>
</gene>
<feature type="compositionally biased region" description="Low complexity" evidence="2">
    <location>
        <begin position="283"/>
        <end position="299"/>
    </location>
</feature>
<feature type="compositionally biased region" description="Low complexity" evidence="2">
    <location>
        <begin position="242"/>
        <end position="258"/>
    </location>
</feature>
<feature type="compositionally biased region" description="Low complexity" evidence="2">
    <location>
        <begin position="784"/>
        <end position="800"/>
    </location>
</feature>
<name>A0A1D2NN10_ORCCI</name>
<dbReference type="AlphaFoldDB" id="A0A1D2NN10"/>
<dbReference type="GO" id="GO:0005654">
    <property type="term" value="C:nucleoplasm"/>
    <property type="evidence" value="ECO:0007669"/>
    <property type="project" value="TreeGrafter"/>
</dbReference>
<feature type="compositionally biased region" description="Acidic residues" evidence="2">
    <location>
        <begin position="141"/>
        <end position="150"/>
    </location>
</feature>
<dbReference type="InterPro" id="IPR007718">
    <property type="entry name" value="Srp40_C"/>
</dbReference>
<feature type="compositionally biased region" description="Low complexity" evidence="2">
    <location>
        <begin position="156"/>
        <end position="179"/>
    </location>
</feature>
<feature type="compositionally biased region" description="Low complexity" evidence="2">
    <location>
        <begin position="355"/>
        <end position="370"/>
    </location>
</feature>
<feature type="compositionally biased region" description="Acidic residues" evidence="2">
    <location>
        <begin position="307"/>
        <end position="316"/>
    </location>
</feature>
<dbReference type="EMBL" id="LJIJ01000007">
    <property type="protein sequence ID" value="ODN06326.1"/>
    <property type="molecule type" value="Genomic_DNA"/>
</dbReference>
<dbReference type="PANTHER" id="PTHR23216">
    <property type="entry name" value="NUCLEOLAR AND COILED-BODY PHOSPHOPROTEIN 1"/>
    <property type="match status" value="1"/>
</dbReference>
<feature type="compositionally biased region" description="Low complexity" evidence="2">
    <location>
        <begin position="963"/>
        <end position="977"/>
    </location>
</feature>
<dbReference type="PANTHER" id="PTHR23216:SF1">
    <property type="entry name" value="NUCLEOLAR AND COILED-BODY PHOSPHOPROTEIN 1"/>
    <property type="match status" value="1"/>
</dbReference>
<accession>A0A1D2NN10</accession>
<dbReference type="InterPro" id="IPR039191">
    <property type="entry name" value="Nopp140-like"/>
</dbReference>
<feature type="coiled-coil region" evidence="1">
    <location>
        <begin position="547"/>
        <end position="574"/>
    </location>
</feature>
<organism evidence="4 5">
    <name type="scientific">Orchesella cincta</name>
    <name type="common">Springtail</name>
    <name type="synonym">Podura cincta</name>
    <dbReference type="NCBI Taxonomy" id="48709"/>
    <lineage>
        <taxon>Eukaryota</taxon>
        <taxon>Metazoa</taxon>
        <taxon>Ecdysozoa</taxon>
        <taxon>Arthropoda</taxon>
        <taxon>Hexapoda</taxon>
        <taxon>Collembola</taxon>
        <taxon>Entomobryomorpha</taxon>
        <taxon>Entomobryoidea</taxon>
        <taxon>Orchesellidae</taxon>
        <taxon>Orchesellinae</taxon>
        <taxon>Orchesella</taxon>
    </lineage>
</organism>
<comment type="caution">
    <text evidence="4">The sequence shown here is derived from an EMBL/GenBank/DDBJ whole genome shotgun (WGS) entry which is preliminary data.</text>
</comment>
<keyword evidence="5" id="KW-1185">Reference proteome</keyword>